<evidence type="ECO:0000259" key="4">
    <source>
        <dbReference type="SMART" id="SM00822"/>
    </source>
</evidence>
<accession>A0A1T4Q2F0</accession>
<comment type="similarity">
    <text evidence="1">Belongs to the short-chain dehydrogenases/reductases (SDR) family.</text>
</comment>
<proteinExistence type="inferred from homology"/>
<keyword evidence="6" id="KW-1185">Reference proteome</keyword>
<dbReference type="PROSITE" id="PS00061">
    <property type="entry name" value="ADH_SHORT"/>
    <property type="match status" value="1"/>
</dbReference>
<feature type="transmembrane region" description="Helical" evidence="3">
    <location>
        <begin position="303"/>
        <end position="324"/>
    </location>
</feature>
<dbReference type="Gene3D" id="3.40.50.720">
    <property type="entry name" value="NAD(P)-binding Rossmann-like Domain"/>
    <property type="match status" value="1"/>
</dbReference>
<dbReference type="InterPro" id="IPR002347">
    <property type="entry name" value="SDR_fam"/>
</dbReference>
<dbReference type="GO" id="GO:0016491">
    <property type="term" value="F:oxidoreductase activity"/>
    <property type="evidence" value="ECO:0007669"/>
    <property type="project" value="UniProtKB-KW"/>
</dbReference>
<dbReference type="PANTHER" id="PTHR44196:SF1">
    <property type="entry name" value="DEHYDROGENASE_REDUCTASE SDR FAMILY MEMBER 7B"/>
    <property type="match status" value="1"/>
</dbReference>
<keyword evidence="3" id="KW-0812">Transmembrane</keyword>
<keyword evidence="3" id="KW-0472">Membrane</keyword>
<dbReference type="Pfam" id="PF00106">
    <property type="entry name" value="adh_short"/>
    <property type="match status" value="1"/>
</dbReference>
<evidence type="ECO:0000256" key="1">
    <source>
        <dbReference type="ARBA" id="ARBA00006484"/>
    </source>
</evidence>
<evidence type="ECO:0000256" key="3">
    <source>
        <dbReference type="SAM" id="Phobius"/>
    </source>
</evidence>
<dbReference type="OrthoDB" id="9781689at2"/>
<feature type="domain" description="Ketoreductase" evidence="4">
    <location>
        <begin position="4"/>
        <end position="188"/>
    </location>
</feature>
<sequence length="329" mass="35180">MPRAVVTGGTAGVGRALSRELARRGFDVAVIARDEGRLAKTAEEIQDFGRRAMTFSVDVVDASAVEAAADAVAADWGGIDLWINDAMTTVYAPFDQMTPEEFSRVTDVVYMGQVHGARAALRHMRKARSGKIVFIGSSLAYRPIPLQSAYCAAKHAVRGFVSALRTELYHEGVPVKLAMMQLPTVNTPQFSWCRSKLDREPDAPPPVYSPETVARAILDAAMGSAEEVFIGRSTAELVMAETVAPNFLDRPVADRAWKAQLSKIPAPGTREGNLFQPVPGDPGAEGRFSAEQVTRVLSLPSGLVRGGALALAGGAAALLGYAAARMRER</sequence>
<reference evidence="5 6" key="1">
    <citation type="submission" date="2017-02" db="EMBL/GenBank/DDBJ databases">
        <authorList>
            <person name="Peterson S.W."/>
        </authorList>
    </citation>
    <scope>NUCLEOTIDE SEQUENCE [LARGE SCALE GENOMIC DNA]</scope>
    <source>
        <strain evidence="5 6">USBA 369</strain>
    </source>
</reference>
<dbReference type="InterPro" id="IPR057326">
    <property type="entry name" value="KR_dom"/>
</dbReference>
<dbReference type="SUPFAM" id="SSF51735">
    <property type="entry name" value="NAD(P)-binding Rossmann-fold domains"/>
    <property type="match status" value="1"/>
</dbReference>
<keyword evidence="3" id="KW-1133">Transmembrane helix</keyword>
<dbReference type="AlphaFoldDB" id="A0A1T4Q2F0"/>
<dbReference type="STRING" id="1365950.SAMN05428963_104315"/>
<dbReference type="NCBIfam" id="NF005495">
    <property type="entry name" value="PRK07109.1"/>
    <property type="match status" value="1"/>
</dbReference>
<dbReference type="SMART" id="SM00822">
    <property type="entry name" value="PKS_KR"/>
    <property type="match status" value="1"/>
</dbReference>
<gene>
    <name evidence="5" type="ORF">SAMN05428963_104315</name>
</gene>
<evidence type="ECO:0000313" key="6">
    <source>
        <dbReference type="Proteomes" id="UP000190135"/>
    </source>
</evidence>
<dbReference type="InterPro" id="IPR036291">
    <property type="entry name" value="NAD(P)-bd_dom_sf"/>
</dbReference>
<dbReference type="GO" id="GO:0016020">
    <property type="term" value="C:membrane"/>
    <property type="evidence" value="ECO:0007669"/>
    <property type="project" value="TreeGrafter"/>
</dbReference>
<keyword evidence="2" id="KW-0560">Oxidoreductase</keyword>
<evidence type="ECO:0000256" key="2">
    <source>
        <dbReference type="ARBA" id="ARBA00023002"/>
    </source>
</evidence>
<dbReference type="PANTHER" id="PTHR44196">
    <property type="entry name" value="DEHYDROGENASE/REDUCTASE SDR FAMILY MEMBER 7B"/>
    <property type="match status" value="1"/>
</dbReference>
<dbReference type="RefSeq" id="WP_078707831.1">
    <property type="nucleotide sequence ID" value="NZ_FUXL01000004.1"/>
</dbReference>
<dbReference type="EMBL" id="FUXL01000004">
    <property type="protein sequence ID" value="SJZ97995.1"/>
    <property type="molecule type" value="Genomic_DNA"/>
</dbReference>
<name>A0A1T4Q2F0_9HYPH</name>
<dbReference type="InterPro" id="IPR020904">
    <property type="entry name" value="Sc_DH/Rdtase_CS"/>
</dbReference>
<protein>
    <submittedName>
        <fullName evidence="5">Short-chain dehydrogenase</fullName>
    </submittedName>
</protein>
<dbReference type="PRINTS" id="PR00081">
    <property type="entry name" value="GDHRDH"/>
</dbReference>
<evidence type="ECO:0000313" key="5">
    <source>
        <dbReference type="EMBL" id="SJZ97995.1"/>
    </source>
</evidence>
<dbReference type="Proteomes" id="UP000190135">
    <property type="component" value="Unassembled WGS sequence"/>
</dbReference>
<organism evidence="5 6">
    <name type="scientific">Consotaella salsifontis</name>
    <dbReference type="NCBI Taxonomy" id="1365950"/>
    <lineage>
        <taxon>Bacteria</taxon>
        <taxon>Pseudomonadati</taxon>
        <taxon>Pseudomonadota</taxon>
        <taxon>Alphaproteobacteria</taxon>
        <taxon>Hyphomicrobiales</taxon>
        <taxon>Aurantimonadaceae</taxon>
        <taxon>Consotaella</taxon>
    </lineage>
</organism>